<feature type="transmembrane region" description="Helical" evidence="3">
    <location>
        <begin position="870"/>
        <end position="888"/>
    </location>
</feature>
<name>W8AK44_CERCA</name>
<evidence type="ECO:0000313" key="5">
    <source>
        <dbReference type="EMBL" id="JAB88985.1"/>
    </source>
</evidence>
<feature type="transmembrane region" description="Helical" evidence="3">
    <location>
        <begin position="778"/>
        <end position="799"/>
    </location>
</feature>
<dbReference type="PANTHER" id="PTHR11360:SF306">
    <property type="entry name" value="RE01051P"/>
    <property type="match status" value="1"/>
</dbReference>
<keyword evidence="3" id="KW-0472">Membrane</keyword>
<dbReference type="EMBL" id="GAMC01017570">
    <property type="protein sequence ID" value="JAB88985.1"/>
    <property type="molecule type" value="mRNA"/>
</dbReference>
<dbReference type="SUPFAM" id="SSF103473">
    <property type="entry name" value="MFS general substrate transporter"/>
    <property type="match status" value="1"/>
</dbReference>
<dbReference type="InterPro" id="IPR020846">
    <property type="entry name" value="MFS_dom"/>
</dbReference>
<feature type="transmembrane region" description="Helical" evidence="3">
    <location>
        <begin position="811"/>
        <end position="827"/>
    </location>
</feature>
<organism evidence="5">
    <name type="scientific">Ceratitis capitata</name>
    <name type="common">Mediterranean fruit fly</name>
    <name type="synonym">Tephritis capitata</name>
    <dbReference type="NCBI Taxonomy" id="7213"/>
    <lineage>
        <taxon>Eukaryota</taxon>
        <taxon>Metazoa</taxon>
        <taxon>Ecdysozoa</taxon>
        <taxon>Arthropoda</taxon>
        <taxon>Hexapoda</taxon>
        <taxon>Insecta</taxon>
        <taxon>Pterygota</taxon>
        <taxon>Neoptera</taxon>
        <taxon>Endopterygota</taxon>
        <taxon>Diptera</taxon>
        <taxon>Brachycera</taxon>
        <taxon>Muscomorpha</taxon>
        <taxon>Tephritoidea</taxon>
        <taxon>Tephritidae</taxon>
        <taxon>Ceratitis</taxon>
        <taxon>Ceratitis</taxon>
    </lineage>
</organism>
<dbReference type="Pfam" id="PF07690">
    <property type="entry name" value="MFS_1"/>
    <property type="match status" value="2"/>
</dbReference>
<feature type="compositionally biased region" description="Polar residues" evidence="2">
    <location>
        <begin position="303"/>
        <end position="314"/>
    </location>
</feature>
<dbReference type="FunFam" id="1.20.1250.20:FF:000400">
    <property type="entry name" value="Blast:Monocarboxylate transporter 12"/>
    <property type="match status" value="1"/>
</dbReference>
<keyword evidence="3" id="KW-0812">Transmembrane</keyword>
<dbReference type="AlphaFoldDB" id="W8AK44"/>
<protein>
    <submittedName>
        <fullName evidence="5">Monocarboxylate transporter 12</fullName>
    </submittedName>
</protein>
<feature type="transmembrane region" description="Helical" evidence="3">
    <location>
        <begin position="361"/>
        <end position="380"/>
    </location>
</feature>
<evidence type="ECO:0000259" key="4">
    <source>
        <dbReference type="PROSITE" id="PS50850"/>
    </source>
</evidence>
<feature type="compositionally biased region" description="Polar residues" evidence="2">
    <location>
        <begin position="572"/>
        <end position="585"/>
    </location>
</feature>
<dbReference type="PANTHER" id="PTHR11360">
    <property type="entry name" value="MONOCARBOXYLATE TRANSPORTER"/>
    <property type="match status" value="1"/>
</dbReference>
<comment type="subcellular location">
    <subcellularLocation>
        <location evidence="1">Membrane</location>
        <topology evidence="1">Multi-pass membrane protein</topology>
    </subcellularLocation>
</comment>
<keyword evidence="3" id="KW-1133">Transmembrane helix</keyword>
<feature type="compositionally biased region" description="Low complexity" evidence="2">
    <location>
        <begin position="283"/>
        <end position="296"/>
    </location>
</feature>
<feature type="transmembrane region" description="Helical" evidence="3">
    <location>
        <begin position="744"/>
        <end position="766"/>
    </location>
</feature>
<dbReference type="EMBL" id="GAMC01017571">
    <property type="protein sequence ID" value="JAB88984.1"/>
    <property type="molecule type" value="mRNA"/>
</dbReference>
<accession>W8AK44</accession>
<feature type="transmembrane region" description="Helical" evidence="3">
    <location>
        <begin position="417"/>
        <end position="440"/>
    </location>
</feature>
<feature type="transmembrane region" description="Helical" evidence="3">
    <location>
        <begin position="833"/>
        <end position="858"/>
    </location>
</feature>
<dbReference type="Gene3D" id="1.20.1250.20">
    <property type="entry name" value="MFS general substrate transporter like domains"/>
    <property type="match status" value="2"/>
</dbReference>
<feature type="region of interest" description="Disordered" evidence="2">
    <location>
        <begin position="572"/>
        <end position="591"/>
    </location>
</feature>
<feature type="transmembrane region" description="Helical" evidence="3">
    <location>
        <begin position="392"/>
        <end position="411"/>
    </location>
</feature>
<dbReference type="InterPro" id="IPR036259">
    <property type="entry name" value="MFS_trans_sf"/>
</dbReference>
<dbReference type="InterPro" id="IPR011701">
    <property type="entry name" value="MFS"/>
</dbReference>
<feature type="transmembrane region" description="Helical" evidence="3">
    <location>
        <begin position="482"/>
        <end position="500"/>
    </location>
</feature>
<feature type="domain" description="Major facilitator superfamily (MFS) profile" evidence="4">
    <location>
        <begin position="743"/>
        <end position="943"/>
    </location>
</feature>
<dbReference type="GO" id="GO:0016020">
    <property type="term" value="C:membrane"/>
    <property type="evidence" value="ECO:0007669"/>
    <property type="project" value="UniProtKB-SubCell"/>
</dbReference>
<feature type="transmembrane region" description="Helical" evidence="3">
    <location>
        <begin position="900"/>
        <end position="922"/>
    </location>
</feature>
<gene>
    <name evidence="5" type="primary">MOT12</name>
</gene>
<sequence length="943" mass="100850">MSLPREWNFPNSRGPLYGTSESYPTGGVQHQSGGFIRTSTDSGVGCGLYITDQHNHHAATEIPPSPPPSLVGDSCELPTTVACSQPAPPSLLTECQQSTGSLFSVVSAPPVPLAEHDVMQVDALKSGGIAKAMGIGGGLALQAGVGMGLSTMGGSAQNAYSTTSMDTNKTATGFAASATIGSAMDGTATIAGTTTHGIQRRPATLPINTPYCPAPVSRTLHSSLLEHQITEIEEEDNENLLTVSSITARPLIAKSREIRSNRQLQLIEQSAKRGAKQTRRTNAPARAADGNAADTDQCVAGKRTTSASSRSSVNTDPPDGGYGWLIVFSAFSVQFWVAGLVKSYGVFYVEIMETFPSSTATVASWIPAILSALCLVLAPVSSALCQRFSCRAVVFVGGLFCALGLTLSYFATSLLHLLITFGVLTGIGGGLSTTPGIVIVSQYFDKHRALANGICVSGTAAGSFVLPVLIKHLAANFGFHGTILILGGCMFHVCISAMLYRPIEDYNSESGKLNEEEEDAAKPLNDINPSTTGMLTGSTYLDTCDATLNNKFIEHLFLEESKNRLNDLYSGKQSVSEKQNAQNGQESDDEIKDVIGETTFIKPMKKVRSSGIMHSVEDLSTDSTWVYRKNSGTDSNRGSRRRRNVFANDEIISKIQAHLEKPLSPPAVVTRGLSKSMEIPTPVSNFTDLSKRGELHDLSGAIVAQQPMDVGTCDGDDDDEDEPRTCCERIEMYLDISLLKDTTFILMCLSVTLMSVGCPYMLYYLPAHALSNGYNKSQAGYLVAVSAVLDLCGRLGLGWLSDLQLFDRKKTYIFCILGAGIAVLTIPSENTLYLVGLSAAVYGFCLGSWYVLMPVLLADIFGTDRISSSYGLVRMFQSIGAISVPPLAGFLRDLSGSYDICFYCMGACMVLGSIPLLVSALLESRERDPFDQPDESDENSTVS</sequence>
<feature type="transmembrane region" description="Helical" evidence="3">
    <location>
        <begin position="449"/>
        <end position="470"/>
    </location>
</feature>
<proteinExistence type="evidence at transcript level"/>
<evidence type="ECO:0000256" key="3">
    <source>
        <dbReference type="SAM" id="Phobius"/>
    </source>
</evidence>
<evidence type="ECO:0000256" key="2">
    <source>
        <dbReference type="SAM" id="MobiDB-lite"/>
    </source>
</evidence>
<feature type="region of interest" description="Disordered" evidence="2">
    <location>
        <begin position="269"/>
        <end position="314"/>
    </location>
</feature>
<dbReference type="CDD" id="cd17352">
    <property type="entry name" value="MFS_MCT_SLC16"/>
    <property type="match status" value="1"/>
</dbReference>
<dbReference type="GO" id="GO:0008028">
    <property type="term" value="F:monocarboxylic acid transmembrane transporter activity"/>
    <property type="evidence" value="ECO:0007669"/>
    <property type="project" value="TreeGrafter"/>
</dbReference>
<dbReference type="OrthoDB" id="2213137at2759"/>
<evidence type="ECO:0000256" key="1">
    <source>
        <dbReference type="ARBA" id="ARBA00004141"/>
    </source>
</evidence>
<dbReference type="InterPro" id="IPR050327">
    <property type="entry name" value="Proton-linked_MCT"/>
</dbReference>
<dbReference type="FunFam" id="1.20.1250.20:FF:000320">
    <property type="entry name" value="Monocarboxylate transporter"/>
    <property type="match status" value="1"/>
</dbReference>
<reference evidence="5" key="2">
    <citation type="journal article" date="2014" name="BMC Genomics">
        <title>A genomic perspective to assessing quality of mass-reared SIT flies used in Mediterranean fruit fly (Ceratitis capitata) eradication in California.</title>
        <authorList>
            <person name="Calla B."/>
            <person name="Hall B."/>
            <person name="Hou S."/>
            <person name="Geib S.M."/>
        </authorList>
    </citation>
    <scope>NUCLEOTIDE SEQUENCE</scope>
</reference>
<dbReference type="PROSITE" id="PS50850">
    <property type="entry name" value="MFS"/>
    <property type="match status" value="1"/>
</dbReference>
<reference evidence="5" key="1">
    <citation type="submission" date="2013-07" db="EMBL/GenBank/DDBJ databases">
        <authorList>
            <person name="Geib S."/>
        </authorList>
    </citation>
    <scope>NUCLEOTIDE SEQUENCE</scope>
</reference>